<dbReference type="EMBL" id="QKYU01000045">
    <property type="protein sequence ID" value="PZW37605.1"/>
    <property type="molecule type" value="Genomic_DNA"/>
</dbReference>
<gene>
    <name evidence="1" type="ORF">C8P66_1453</name>
</gene>
<evidence type="ECO:0000313" key="2">
    <source>
        <dbReference type="Proteomes" id="UP000249688"/>
    </source>
</evidence>
<accession>A0A2W7HW68</accession>
<dbReference type="AlphaFoldDB" id="A0A2W7HW68"/>
<dbReference type="Proteomes" id="UP000249688">
    <property type="component" value="Unassembled WGS sequence"/>
</dbReference>
<organism evidence="1 2">
    <name type="scientific">Humitalea rosea</name>
    <dbReference type="NCBI Taxonomy" id="990373"/>
    <lineage>
        <taxon>Bacteria</taxon>
        <taxon>Pseudomonadati</taxon>
        <taxon>Pseudomonadota</taxon>
        <taxon>Alphaproteobacteria</taxon>
        <taxon>Acetobacterales</taxon>
        <taxon>Roseomonadaceae</taxon>
        <taxon>Humitalea</taxon>
    </lineage>
</organism>
<sequence>MARDPLRTIGRLRRLEVATARLALHDAGLREAAATARVQAATAALVSELTAGDATHYAAWLPRGRMARDIATRDAGFAEARRREALAALTTARTAARGVERMAERRAEEARCDAQRREALRLDEAVYSAAAVSTPRRT</sequence>
<dbReference type="RefSeq" id="WP_111400553.1">
    <property type="nucleotide sequence ID" value="NZ_QKYU01000045.1"/>
</dbReference>
<protein>
    <recommendedName>
        <fullName evidence="3">Flagellar FliJ protein</fullName>
    </recommendedName>
</protein>
<comment type="caution">
    <text evidence="1">The sequence shown here is derived from an EMBL/GenBank/DDBJ whole genome shotgun (WGS) entry which is preliminary data.</text>
</comment>
<dbReference type="InterPro" id="IPR053716">
    <property type="entry name" value="Flag_assembly_chemotaxis_eff"/>
</dbReference>
<proteinExistence type="predicted"/>
<evidence type="ECO:0000313" key="1">
    <source>
        <dbReference type="EMBL" id="PZW37605.1"/>
    </source>
</evidence>
<keyword evidence="2" id="KW-1185">Reference proteome</keyword>
<dbReference type="Gene3D" id="1.10.287.1700">
    <property type="match status" value="1"/>
</dbReference>
<evidence type="ECO:0008006" key="3">
    <source>
        <dbReference type="Google" id="ProtNLM"/>
    </source>
</evidence>
<name>A0A2W7HW68_9PROT</name>
<reference evidence="1 2" key="1">
    <citation type="submission" date="2018-06" db="EMBL/GenBank/DDBJ databases">
        <title>Genomic Encyclopedia of Archaeal and Bacterial Type Strains, Phase II (KMG-II): from individual species to whole genera.</title>
        <authorList>
            <person name="Goeker M."/>
        </authorList>
    </citation>
    <scope>NUCLEOTIDE SEQUENCE [LARGE SCALE GENOMIC DNA]</scope>
    <source>
        <strain evidence="1 2">DSM 24525</strain>
    </source>
</reference>